<evidence type="ECO:0000256" key="1">
    <source>
        <dbReference type="ARBA" id="ARBA00006484"/>
    </source>
</evidence>
<comment type="caution">
    <text evidence="5">The sequence shown here is derived from an EMBL/GenBank/DDBJ whole genome shotgun (WGS) entry which is preliminary data.</text>
</comment>
<dbReference type="Proteomes" id="UP001595536">
    <property type="component" value="Unassembled WGS sequence"/>
</dbReference>
<dbReference type="Pfam" id="PF00106">
    <property type="entry name" value="adh_short"/>
    <property type="match status" value="1"/>
</dbReference>
<evidence type="ECO:0000313" key="5">
    <source>
        <dbReference type="EMBL" id="MFC3264827.1"/>
    </source>
</evidence>
<evidence type="ECO:0000256" key="2">
    <source>
        <dbReference type="ARBA" id="ARBA00022857"/>
    </source>
</evidence>
<gene>
    <name evidence="5" type="ORF">ACFOEX_00440</name>
</gene>
<name>A0ABV7LAF5_9HYPH</name>
<dbReference type="PROSITE" id="PS00061">
    <property type="entry name" value="ADH_SHORT"/>
    <property type="match status" value="1"/>
</dbReference>
<dbReference type="EC" id="1.1.1.-" evidence="5"/>
<dbReference type="RefSeq" id="WP_376828845.1">
    <property type="nucleotide sequence ID" value="NZ_JBHLWR010000004.1"/>
</dbReference>
<dbReference type="PRINTS" id="PR00081">
    <property type="entry name" value="GDHRDH"/>
</dbReference>
<dbReference type="PANTHER" id="PTHR43618">
    <property type="entry name" value="7-ALPHA-HYDROXYSTEROID DEHYDROGENASE"/>
    <property type="match status" value="1"/>
</dbReference>
<evidence type="ECO:0000256" key="3">
    <source>
        <dbReference type="ARBA" id="ARBA00023002"/>
    </source>
</evidence>
<dbReference type="InterPro" id="IPR002347">
    <property type="entry name" value="SDR_fam"/>
</dbReference>
<dbReference type="EMBL" id="JBHRUV010000002">
    <property type="protein sequence ID" value="MFC3264827.1"/>
    <property type="molecule type" value="Genomic_DNA"/>
</dbReference>
<keyword evidence="6" id="KW-1185">Reference proteome</keyword>
<dbReference type="PRINTS" id="PR00080">
    <property type="entry name" value="SDRFAMILY"/>
</dbReference>
<organism evidence="5 6">
    <name type="scientific">Camelimonas abortus</name>
    <dbReference type="NCBI Taxonomy" id="1017184"/>
    <lineage>
        <taxon>Bacteria</taxon>
        <taxon>Pseudomonadati</taxon>
        <taxon>Pseudomonadota</taxon>
        <taxon>Alphaproteobacteria</taxon>
        <taxon>Hyphomicrobiales</taxon>
        <taxon>Chelatococcaceae</taxon>
        <taxon>Camelimonas</taxon>
    </lineage>
</organism>
<dbReference type="CDD" id="cd05233">
    <property type="entry name" value="SDR_c"/>
    <property type="match status" value="1"/>
</dbReference>
<reference evidence="6" key="1">
    <citation type="journal article" date="2019" name="Int. J. Syst. Evol. Microbiol.">
        <title>The Global Catalogue of Microorganisms (GCM) 10K type strain sequencing project: providing services to taxonomists for standard genome sequencing and annotation.</title>
        <authorList>
            <consortium name="The Broad Institute Genomics Platform"/>
            <consortium name="The Broad Institute Genome Sequencing Center for Infectious Disease"/>
            <person name="Wu L."/>
            <person name="Ma J."/>
        </authorList>
    </citation>
    <scope>NUCLEOTIDE SEQUENCE [LARGE SCALE GENOMIC DNA]</scope>
    <source>
        <strain evidence="6">CCM 7941</strain>
    </source>
</reference>
<dbReference type="GO" id="GO:0016491">
    <property type="term" value="F:oxidoreductase activity"/>
    <property type="evidence" value="ECO:0007669"/>
    <property type="project" value="UniProtKB-KW"/>
</dbReference>
<dbReference type="InterPro" id="IPR052178">
    <property type="entry name" value="Sec_Metab_Biosynth_SDR"/>
</dbReference>
<protein>
    <submittedName>
        <fullName evidence="5">SDR family NAD(P)-dependent oxidoreductase</fullName>
        <ecNumber evidence="5">1.1.1.-</ecNumber>
    </submittedName>
</protein>
<dbReference type="Gene3D" id="3.40.50.720">
    <property type="entry name" value="NAD(P)-binding Rossmann-like Domain"/>
    <property type="match status" value="1"/>
</dbReference>
<dbReference type="InterPro" id="IPR036291">
    <property type="entry name" value="NAD(P)-bd_dom_sf"/>
</dbReference>
<comment type="similarity">
    <text evidence="1 4">Belongs to the short-chain dehydrogenases/reductases (SDR) family.</text>
</comment>
<evidence type="ECO:0000256" key="4">
    <source>
        <dbReference type="RuleBase" id="RU000363"/>
    </source>
</evidence>
<accession>A0ABV7LAF5</accession>
<proteinExistence type="inferred from homology"/>
<keyword evidence="3 5" id="KW-0560">Oxidoreductase</keyword>
<keyword evidence="2" id="KW-0521">NADP</keyword>
<dbReference type="PANTHER" id="PTHR43618:SF8">
    <property type="entry name" value="7ALPHA-HYDROXYSTEROID DEHYDROGENASE"/>
    <property type="match status" value="1"/>
</dbReference>
<dbReference type="InterPro" id="IPR020904">
    <property type="entry name" value="Sc_DH/Rdtase_CS"/>
</dbReference>
<dbReference type="SUPFAM" id="SSF51735">
    <property type="entry name" value="NAD(P)-binding Rossmann-fold domains"/>
    <property type="match status" value="1"/>
</dbReference>
<evidence type="ECO:0000313" key="6">
    <source>
        <dbReference type="Proteomes" id="UP001595536"/>
    </source>
</evidence>
<sequence>MSEPAAFPLPYVSHDLAGQVALVTGASSGLGLRFAKVLAACGARVAITGRRIERLEKVAEEIRAAGGEALPLQLDVRDADQLLEVVKKAEEALGLVTILVNNAGIPDAQRAVKMPVQLIDDVLDTNVRAPFILSCEFARRLIAAGKPGRIVNIASAAAYEYNGNGAALYSVSKAAVVRITETLAVEWAKFNINVNAIAPGAFRSEMLEGMLQRVGDISQHYPRKRLGDPAQLDSTLLYLVSPASECVTGTCIRVDDGQHSR</sequence>